<name>A0AAV2CE41_9ROSI</name>
<organism evidence="2 3">
    <name type="scientific">Linum trigynum</name>
    <dbReference type="NCBI Taxonomy" id="586398"/>
    <lineage>
        <taxon>Eukaryota</taxon>
        <taxon>Viridiplantae</taxon>
        <taxon>Streptophyta</taxon>
        <taxon>Embryophyta</taxon>
        <taxon>Tracheophyta</taxon>
        <taxon>Spermatophyta</taxon>
        <taxon>Magnoliopsida</taxon>
        <taxon>eudicotyledons</taxon>
        <taxon>Gunneridae</taxon>
        <taxon>Pentapetalae</taxon>
        <taxon>rosids</taxon>
        <taxon>fabids</taxon>
        <taxon>Malpighiales</taxon>
        <taxon>Linaceae</taxon>
        <taxon>Linum</taxon>
    </lineage>
</organism>
<evidence type="ECO:0000256" key="1">
    <source>
        <dbReference type="SAM" id="SignalP"/>
    </source>
</evidence>
<keyword evidence="3" id="KW-1185">Reference proteome</keyword>
<evidence type="ECO:0000313" key="3">
    <source>
        <dbReference type="Proteomes" id="UP001497516"/>
    </source>
</evidence>
<dbReference type="Proteomes" id="UP001497516">
    <property type="component" value="Chromosome 1"/>
</dbReference>
<keyword evidence="1" id="KW-0732">Signal</keyword>
<proteinExistence type="predicted"/>
<reference evidence="2 3" key="1">
    <citation type="submission" date="2024-04" db="EMBL/GenBank/DDBJ databases">
        <authorList>
            <person name="Fracassetti M."/>
        </authorList>
    </citation>
    <scope>NUCLEOTIDE SEQUENCE [LARGE SCALE GENOMIC DNA]</scope>
</reference>
<evidence type="ECO:0008006" key="4">
    <source>
        <dbReference type="Google" id="ProtNLM"/>
    </source>
</evidence>
<feature type="chain" id="PRO_5043685131" description="Glycine-rich protein" evidence="1">
    <location>
        <begin position="23"/>
        <end position="116"/>
    </location>
</feature>
<dbReference type="AlphaFoldDB" id="A0AAV2CE41"/>
<evidence type="ECO:0000313" key="2">
    <source>
        <dbReference type="EMBL" id="CAL1354529.1"/>
    </source>
</evidence>
<protein>
    <recommendedName>
        <fullName evidence="4">Glycine-rich protein</fullName>
    </recommendedName>
</protein>
<accession>A0AAV2CE41</accession>
<sequence length="116" mass="11459">MARRYASFFALLFFAWLVHASARPVPTTTAAAADQKTFLPCIPKAAADAVLVQTSTFDVAPAPGGGAGVEEGKNFIYGGGVGGYAGFVGGFPLLGGVHYGGIGVGGAAAGGLLPCP</sequence>
<gene>
    <name evidence="2" type="ORF">LTRI10_LOCUS2332</name>
</gene>
<dbReference type="EMBL" id="OZ034813">
    <property type="protein sequence ID" value="CAL1354529.1"/>
    <property type="molecule type" value="Genomic_DNA"/>
</dbReference>
<feature type="signal peptide" evidence="1">
    <location>
        <begin position="1"/>
        <end position="22"/>
    </location>
</feature>